<dbReference type="InterPro" id="IPR039068">
    <property type="entry name" value="PqqC-like"/>
</dbReference>
<name>A0A117RS19_9ACTN</name>
<dbReference type="EMBL" id="LMWY01000003">
    <property type="protein sequence ID" value="KUO06139.1"/>
    <property type="molecule type" value="Genomic_DNA"/>
</dbReference>
<dbReference type="Gene3D" id="1.20.910.10">
    <property type="entry name" value="Heme oxygenase-like"/>
    <property type="match status" value="1"/>
</dbReference>
<comment type="caution">
    <text evidence="2">The sequence shown here is derived from an EMBL/GenBank/DDBJ whole genome shotgun (WGS) entry which is preliminary data.</text>
</comment>
<protein>
    <submittedName>
        <fullName evidence="2">Uncharacterized protein</fullName>
    </submittedName>
</protein>
<evidence type="ECO:0000313" key="2">
    <source>
        <dbReference type="EMBL" id="KUO06139.1"/>
    </source>
</evidence>
<sequence length="238" mass="26945">MTETAVTPEAAVSDTAFFEELDRVVAEGWARIHTGPFYRHVREHGADRELYRRTMCQLWHYIQHNPLNQAVAVLGMPPGRTHLIRYAVDHSLEELGHEKMIEHDLRLAGLLDEPLSASVPLPATQAFIGWLYYVSLRQGAVARMGYSYWAESSYDQIGELLDHLRGDLGLTDRSMSFFVAHSTIDAKHSDEVRKALERNADTPEVRRQVIEVARTSLYLNAALLDNVLDEYLASRSAA</sequence>
<keyword evidence="3" id="KW-1185">Reference proteome</keyword>
<dbReference type="GO" id="GO:0016491">
    <property type="term" value="F:oxidoreductase activity"/>
    <property type="evidence" value="ECO:0007669"/>
    <property type="project" value="UniProtKB-KW"/>
</dbReference>
<dbReference type="PANTHER" id="PTHR40279:SF3">
    <property type="entry name" value="4-AMINOBENZOATE SYNTHASE"/>
    <property type="match status" value="1"/>
</dbReference>
<accession>A0A117RS19</accession>
<gene>
    <name evidence="2" type="ORF">AQJ67_04930</name>
</gene>
<dbReference type="SUPFAM" id="SSF48613">
    <property type="entry name" value="Heme oxygenase-like"/>
    <property type="match status" value="1"/>
</dbReference>
<dbReference type="OrthoDB" id="5495236at2"/>
<reference evidence="2 3" key="1">
    <citation type="submission" date="2015-10" db="EMBL/GenBank/DDBJ databases">
        <title>Draft genome sequence of Streptomyces caeruleatus NRRL B-24802, type strain for the species Streptomyces caeruleatus.</title>
        <authorList>
            <person name="Ruckert C."/>
            <person name="Winkler A."/>
            <person name="Kalinowski J."/>
            <person name="Kampfer P."/>
            <person name="Glaeser S."/>
        </authorList>
    </citation>
    <scope>NUCLEOTIDE SEQUENCE [LARGE SCALE GENOMIC DNA]</scope>
    <source>
        <strain evidence="2 3">NRRL B-24802</strain>
    </source>
</reference>
<dbReference type="AlphaFoldDB" id="A0A117RS19"/>
<dbReference type="Pfam" id="PF14518">
    <property type="entry name" value="Haem_oxygenas_2"/>
    <property type="match status" value="1"/>
</dbReference>
<keyword evidence="1" id="KW-0560">Oxidoreductase</keyword>
<dbReference type="InterPro" id="IPR016084">
    <property type="entry name" value="Haem_Oase-like_multi-hlx"/>
</dbReference>
<dbReference type="RefSeq" id="WP_062716704.1">
    <property type="nucleotide sequence ID" value="NZ_KQ948924.1"/>
</dbReference>
<dbReference type="PANTHER" id="PTHR40279">
    <property type="entry name" value="PQQC-LIKE PROTEIN"/>
    <property type="match status" value="1"/>
</dbReference>
<organism evidence="2 3">
    <name type="scientific">Streptomyces caeruleatus</name>
    <dbReference type="NCBI Taxonomy" id="661399"/>
    <lineage>
        <taxon>Bacteria</taxon>
        <taxon>Bacillati</taxon>
        <taxon>Actinomycetota</taxon>
        <taxon>Actinomycetes</taxon>
        <taxon>Kitasatosporales</taxon>
        <taxon>Streptomycetaceae</taxon>
        <taxon>Streptomyces</taxon>
    </lineage>
</organism>
<proteinExistence type="predicted"/>
<dbReference type="STRING" id="661399.AQJ67_04930"/>
<dbReference type="Proteomes" id="UP000053429">
    <property type="component" value="Unassembled WGS sequence"/>
</dbReference>
<evidence type="ECO:0000313" key="3">
    <source>
        <dbReference type="Proteomes" id="UP000053429"/>
    </source>
</evidence>
<evidence type="ECO:0000256" key="1">
    <source>
        <dbReference type="ARBA" id="ARBA00023002"/>
    </source>
</evidence>